<dbReference type="Proteomes" id="UP000093226">
    <property type="component" value="Unassembled WGS sequence"/>
</dbReference>
<dbReference type="EMBL" id="LVEO01000002">
    <property type="protein sequence ID" value="OCB74689.1"/>
    <property type="molecule type" value="Genomic_DNA"/>
</dbReference>
<protein>
    <submittedName>
        <fullName evidence="3">Uncharacterized protein</fullName>
    </submittedName>
</protein>
<evidence type="ECO:0000313" key="7">
    <source>
        <dbReference type="Proteomes" id="UP000321579"/>
    </source>
</evidence>
<dbReference type="AlphaFoldDB" id="A0A1B9DYC9"/>
<evidence type="ECO:0000313" key="2">
    <source>
        <dbReference type="EMBL" id="GEL09332.1"/>
    </source>
</evidence>
<reference evidence="3" key="2">
    <citation type="submission" date="2016-03" db="EMBL/GenBank/DDBJ databases">
        <authorList>
            <person name="Ploux O."/>
        </authorList>
    </citation>
    <scope>NUCLEOTIDE SEQUENCE</scope>
    <source>
        <strain evidence="3">NBRC 105008</strain>
    </source>
</reference>
<feature type="signal peptide" evidence="1">
    <location>
        <begin position="1"/>
        <end position="21"/>
    </location>
</feature>
<evidence type="ECO:0000313" key="4">
    <source>
        <dbReference type="EMBL" id="SDJ10774.1"/>
    </source>
</evidence>
<name>A0A1B9DYC9_9FLAO</name>
<dbReference type="Proteomes" id="UP000182367">
    <property type="component" value="Unassembled WGS sequence"/>
</dbReference>
<gene>
    <name evidence="3" type="ORF">FBGL_01600</name>
    <name evidence="2" type="ORF">FGL01_00710</name>
    <name evidence="4" type="ORF">SAMN05192550_1672</name>
</gene>
<evidence type="ECO:0000313" key="3">
    <source>
        <dbReference type="EMBL" id="OCB74689.1"/>
    </source>
</evidence>
<dbReference type="RefSeq" id="WP_066324245.1">
    <property type="nucleotide sequence ID" value="NZ_BJVF01000001.1"/>
</dbReference>
<keyword evidence="6" id="KW-1185">Reference proteome</keyword>
<reference evidence="2 7" key="4">
    <citation type="submission" date="2019-07" db="EMBL/GenBank/DDBJ databases">
        <title>Whole genome shotgun sequence of Flavobacterium glycines NBRC 105008.</title>
        <authorList>
            <person name="Hosoyama A."/>
            <person name="Uohara A."/>
            <person name="Ohji S."/>
            <person name="Ichikawa N."/>
        </authorList>
    </citation>
    <scope>NUCLEOTIDE SEQUENCE [LARGE SCALE GENOMIC DNA]</scope>
    <source>
        <strain evidence="2 7">NBRC 105008</strain>
    </source>
</reference>
<dbReference type="Proteomes" id="UP000321579">
    <property type="component" value="Unassembled WGS sequence"/>
</dbReference>
<evidence type="ECO:0000313" key="6">
    <source>
        <dbReference type="Proteomes" id="UP000182367"/>
    </source>
</evidence>
<dbReference type="STRING" id="551990.SAMN05192550_1672"/>
<sequence length="184" mass="21133">MKKYYLYKIVCLLLLTGGSFSCTSDLNFDQVNDLKLTPVFEANFSYFNVPATAFVSSTGLEYQWAYDEQEFDVFRDKYLNSYLQKVDFYFEINNTINRAYVLNVVLLDDNSNALTTINFNVPAYSGTTNTITRTEIFENMRLELLKRARKMRFLIAMEPGPTLNANSTGSIVLRSSATVYTEIQ</sequence>
<accession>A0A1B9DYC9</accession>
<evidence type="ECO:0000313" key="5">
    <source>
        <dbReference type="Proteomes" id="UP000093226"/>
    </source>
</evidence>
<feature type="chain" id="PRO_5044556258" evidence="1">
    <location>
        <begin position="22"/>
        <end position="184"/>
    </location>
</feature>
<dbReference type="EMBL" id="BJVF01000001">
    <property type="protein sequence ID" value="GEL09332.1"/>
    <property type="molecule type" value="Genomic_DNA"/>
</dbReference>
<dbReference type="OrthoDB" id="1448832at2"/>
<organism evidence="3 5">
    <name type="scientific">Flavobacterium glycines</name>
    <dbReference type="NCBI Taxonomy" id="551990"/>
    <lineage>
        <taxon>Bacteria</taxon>
        <taxon>Pseudomonadati</taxon>
        <taxon>Bacteroidota</taxon>
        <taxon>Flavobacteriia</taxon>
        <taxon>Flavobacteriales</taxon>
        <taxon>Flavobacteriaceae</taxon>
        <taxon>Flavobacterium</taxon>
    </lineage>
</organism>
<comment type="caution">
    <text evidence="3">The sequence shown here is derived from an EMBL/GenBank/DDBJ whole genome shotgun (WGS) entry which is preliminary data.</text>
</comment>
<proteinExistence type="predicted"/>
<reference evidence="5" key="1">
    <citation type="submission" date="2016-03" db="EMBL/GenBank/DDBJ databases">
        <title>Draft genome sequence of Paenibacillus glacialis DSM 22343.</title>
        <authorList>
            <person name="Shin S.-K."/>
            <person name="Yi H."/>
        </authorList>
    </citation>
    <scope>NUCLEOTIDE SEQUENCE [LARGE SCALE GENOMIC DNA]</scope>
    <source>
        <strain evidence="5">NBRC 105008</strain>
    </source>
</reference>
<dbReference type="PROSITE" id="PS51257">
    <property type="entry name" value="PROKAR_LIPOPROTEIN"/>
    <property type="match status" value="1"/>
</dbReference>
<keyword evidence="1" id="KW-0732">Signal</keyword>
<reference evidence="4 6" key="3">
    <citation type="submission" date="2016-10" db="EMBL/GenBank/DDBJ databases">
        <authorList>
            <person name="Varghese N."/>
            <person name="Submissions S."/>
        </authorList>
    </citation>
    <scope>NUCLEOTIDE SEQUENCE [LARGE SCALE GENOMIC DNA]</scope>
    <source>
        <strain evidence="4 6">Gm-149</strain>
    </source>
</reference>
<evidence type="ECO:0000256" key="1">
    <source>
        <dbReference type="SAM" id="SignalP"/>
    </source>
</evidence>
<dbReference type="EMBL" id="FNEO01000001">
    <property type="protein sequence ID" value="SDJ10774.1"/>
    <property type="molecule type" value="Genomic_DNA"/>
</dbReference>